<evidence type="ECO:0000313" key="2">
    <source>
        <dbReference type="Proteomes" id="UP000584374"/>
    </source>
</evidence>
<accession>A0A840Q292</accession>
<proteinExistence type="predicted"/>
<gene>
    <name evidence="1" type="ORF">BJ970_001651</name>
</gene>
<comment type="caution">
    <text evidence="1">The sequence shown here is derived from an EMBL/GenBank/DDBJ whole genome shotgun (WGS) entry which is preliminary data.</text>
</comment>
<dbReference type="AlphaFoldDB" id="A0A840Q292"/>
<reference evidence="1 2" key="1">
    <citation type="submission" date="2020-08" db="EMBL/GenBank/DDBJ databases">
        <title>Sequencing the genomes of 1000 actinobacteria strains.</title>
        <authorList>
            <person name="Klenk H.-P."/>
        </authorList>
    </citation>
    <scope>NUCLEOTIDE SEQUENCE [LARGE SCALE GENOMIC DNA]</scope>
    <source>
        <strain evidence="1 2">DSM 45584</strain>
    </source>
</reference>
<protein>
    <submittedName>
        <fullName evidence="1">Uncharacterized protein</fullName>
    </submittedName>
</protein>
<name>A0A840Q292_9PSEU</name>
<sequence>MSEQASFVEAHLAGKALLDDIDDWVDAWHDADGAPCSRVQSLASYLGLTDDEYALWVERPESLRFAIAGKRMNRPSAEVAELGGVVAAAARAGNDAEAAGVLHWLKQTGRLPQQNDC</sequence>
<keyword evidence="2" id="KW-1185">Reference proteome</keyword>
<dbReference type="EMBL" id="JACHIW010000001">
    <property type="protein sequence ID" value="MBB5154117.1"/>
    <property type="molecule type" value="Genomic_DNA"/>
</dbReference>
<organism evidence="1 2">
    <name type="scientific">Saccharopolyspora phatthalungensis</name>
    <dbReference type="NCBI Taxonomy" id="664693"/>
    <lineage>
        <taxon>Bacteria</taxon>
        <taxon>Bacillati</taxon>
        <taxon>Actinomycetota</taxon>
        <taxon>Actinomycetes</taxon>
        <taxon>Pseudonocardiales</taxon>
        <taxon>Pseudonocardiaceae</taxon>
        <taxon>Saccharopolyspora</taxon>
    </lineage>
</organism>
<dbReference type="Proteomes" id="UP000584374">
    <property type="component" value="Unassembled WGS sequence"/>
</dbReference>
<evidence type="ECO:0000313" key="1">
    <source>
        <dbReference type="EMBL" id="MBB5154117.1"/>
    </source>
</evidence>
<dbReference type="RefSeq" id="WP_184725563.1">
    <property type="nucleotide sequence ID" value="NZ_JACHIW010000001.1"/>
</dbReference>